<sequence>MCPIAHAAIAFLLSPLFVNRDKDYHLRTYKAVVMANKLIDWLIAQGDCRTREEAVILGVELCDNGFMHHESVLSPDPLTQPQNPTESVLSPDPLTQPQNPTESVLSSDPSTQPQNPDRRGAETGATRITAHHEHPCE</sequence>
<dbReference type="AlphaFoldDB" id="A0ABD1IMZ9"/>
<feature type="region of interest" description="Disordered" evidence="1">
    <location>
        <begin position="70"/>
        <end position="137"/>
    </location>
</feature>
<dbReference type="InterPro" id="IPR036390">
    <property type="entry name" value="WH_DNA-bd_sf"/>
</dbReference>
<dbReference type="SMART" id="SM00049">
    <property type="entry name" value="DEP"/>
    <property type="match status" value="1"/>
</dbReference>
<dbReference type="InterPro" id="IPR051832">
    <property type="entry name" value="mTOR-Rac_regulators"/>
</dbReference>
<accession>A0ABD1IMZ9</accession>
<organism evidence="3 4">
    <name type="scientific">Coilia grayii</name>
    <name type="common">Gray's grenadier anchovy</name>
    <dbReference type="NCBI Taxonomy" id="363190"/>
    <lineage>
        <taxon>Eukaryota</taxon>
        <taxon>Metazoa</taxon>
        <taxon>Chordata</taxon>
        <taxon>Craniata</taxon>
        <taxon>Vertebrata</taxon>
        <taxon>Euteleostomi</taxon>
        <taxon>Actinopterygii</taxon>
        <taxon>Neopterygii</taxon>
        <taxon>Teleostei</taxon>
        <taxon>Clupei</taxon>
        <taxon>Clupeiformes</taxon>
        <taxon>Clupeoidei</taxon>
        <taxon>Engraulidae</taxon>
        <taxon>Coilinae</taxon>
        <taxon>Coilia</taxon>
    </lineage>
</organism>
<evidence type="ECO:0000259" key="2">
    <source>
        <dbReference type="SMART" id="SM00049"/>
    </source>
</evidence>
<dbReference type="PANTHER" id="PTHR22829:SF1">
    <property type="entry name" value="PHOSPHATIDYLINOSITOL 3,4,5-TRISPHOSPHATE-DEPENDENT RAC EXCHANGER 2 PROTEIN"/>
    <property type="match status" value="1"/>
</dbReference>
<dbReference type="Gene3D" id="1.10.10.10">
    <property type="entry name" value="Winged helix-like DNA-binding domain superfamily/Winged helix DNA-binding domain"/>
    <property type="match status" value="1"/>
</dbReference>
<dbReference type="EMBL" id="JBHFQA010000447">
    <property type="protein sequence ID" value="KAL2076382.1"/>
    <property type="molecule type" value="Genomic_DNA"/>
</dbReference>
<dbReference type="SUPFAM" id="SSF46785">
    <property type="entry name" value="Winged helix' DNA-binding domain"/>
    <property type="match status" value="1"/>
</dbReference>
<evidence type="ECO:0000313" key="3">
    <source>
        <dbReference type="EMBL" id="KAL2076382.1"/>
    </source>
</evidence>
<evidence type="ECO:0000313" key="4">
    <source>
        <dbReference type="Proteomes" id="UP001591681"/>
    </source>
</evidence>
<dbReference type="InterPro" id="IPR036388">
    <property type="entry name" value="WH-like_DNA-bd_sf"/>
</dbReference>
<dbReference type="Proteomes" id="UP001591681">
    <property type="component" value="Unassembled WGS sequence"/>
</dbReference>
<feature type="compositionally biased region" description="Polar residues" evidence="1">
    <location>
        <begin position="77"/>
        <end position="115"/>
    </location>
</feature>
<reference evidence="3 4" key="1">
    <citation type="submission" date="2024-09" db="EMBL/GenBank/DDBJ databases">
        <title>A chromosome-level genome assembly of Gray's grenadier anchovy, Coilia grayii.</title>
        <authorList>
            <person name="Fu Z."/>
        </authorList>
    </citation>
    <scope>NUCLEOTIDE SEQUENCE [LARGE SCALE GENOMIC DNA]</scope>
    <source>
        <strain evidence="3">G4</strain>
        <tissue evidence="3">Muscle</tissue>
    </source>
</reference>
<dbReference type="PANTHER" id="PTHR22829">
    <property type="entry name" value="DEP DOMAIN PROTEIN"/>
    <property type="match status" value="1"/>
</dbReference>
<comment type="caution">
    <text evidence="3">The sequence shown here is derived from an EMBL/GenBank/DDBJ whole genome shotgun (WGS) entry which is preliminary data.</text>
</comment>
<proteinExistence type="predicted"/>
<gene>
    <name evidence="3" type="ORF">ACEWY4_028020</name>
</gene>
<name>A0ABD1IMZ9_9TELE</name>
<evidence type="ECO:0000256" key="1">
    <source>
        <dbReference type="SAM" id="MobiDB-lite"/>
    </source>
</evidence>
<keyword evidence="4" id="KW-1185">Reference proteome</keyword>
<dbReference type="InterPro" id="IPR000591">
    <property type="entry name" value="DEP_dom"/>
</dbReference>
<feature type="domain" description="DEP" evidence="2">
    <location>
        <begin position="12"/>
        <end position="102"/>
    </location>
</feature>
<dbReference type="Pfam" id="PF00610">
    <property type="entry name" value="DEP"/>
    <property type="match status" value="1"/>
</dbReference>
<protein>
    <recommendedName>
        <fullName evidence="2">DEP domain-containing protein</fullName>
    </recommendedName>
</protein>